<organism evidence="3 4">
    <name type="scientific">Stenotrophomonas capsici</name>
    <dbReference type="NCBI Taxonomy" id="3110230"/>
    <lineage>
        <taxon>Bacteria</taxon>
        <taxon>Pseudomonadati</taxon>
        <taxon>Pseudomonadota</taxon>
        <taxon>Gammaproteobacteria</taxon>
        <taxon>Lysobacterales</taxon>
        <taxon>Lysobacteraceae</taxon>
        <taxon>Stenotrophomonas</taxon>
    </lineage>
</organism>
<dbReference type="Proteomes" id="UP001301653">
    <property type="component" value="Unassembled WGS sequence"/>
</dbReference>
<evidence type="ECO:0000259" key="2">
    <source>
        <dbReference type="SMART" id="SM00347"/>
    </source>
</evidence>
<dbReference type="RefSeq" id="WP_323437931.1">
    <property type="nucleotide sequence ID" value="NZ_JAYFUH010000061.1"/>
</dbReference>
<protein>
    <recommendedName>
        <fullName evidence="2">HTH marR-type domain-containing protein</fullName>
    </recommendedName>
</protein>
<evidence type="ECO:0000256" key="1">
    <source>
        <dbReference type="SAM" id="MobiDB-lite"/>
    </source>
</evidence>
<gene>
    <name evidence="3" type="ORF">VA603_03510</name>
</gene>
<dbReference type="InterPro" id="IPR036388">
    <property type="entry name" value="WH-like_DNA-bd_sf"/>
</dbReference>
<feature type="region of interest" description="Disordered" evidence="1">
    <location>
        <begin position="168"/>
        <end position="192"/>
    </location>
</feature>
<comment type="caution">
    <text evidence="3">The sequence shown here is derived from an EMBL/GenBank/DDBJ whole genome shotgun (WGS) entry which is preliminary data.</text>
</comment>
<keyword evidence="4" id="KW-1185">Reference proteome</keyword>
<sequence>MNSDGTEFEALLIMTNRLLRGLEPRLRKVGLSSTGYLALQAINRKQRPLSRPPIRSDLARSIGTTPASMSVLIARLVRNGMVAERARNDQSFELSLTLKGKAVLKEASMIWKKAFQVTSSVLGDAMKDRLLKAVAKINLVNENDEREAAAKRIAKTFRGEYHAVKRHKETAKAALEKQREISQAQRRALDES</sequence>
<dbReference type="EMBL" id="JAYFUH010000061">
    <property type="protein sequence ID" value="MEA5666602.1"/>
    <property type="molecule type" value="Genomic_DNA"/>
</dbReference>
<feature type="compositionally biased region" description="Basic and acidic residues" evidence="1">
    <location>
        <begin position="170"/>
        <end position="180"/>
    </location>
</feature>
<dbReference type="InterPro" id="IPR000835">
    <property type="entry name" value="HTH_MarR-typ"/>
</dbReference>
<feature type="domain" description="HTH marR-type" evidence="2">
    <location>
        <begin position="24"/>
        <end position="127"/>
    </location>
</feature>
<accession>A0ABU5V0V5</accession>
<proteinExistence type="predicted"/>
<reference evidence="3 4" key="1">
    <citation type="submission" date="2023-12" db="EMBL/GenBank/DDBJ databases">
        <title>Stenotrophomonas guangdongensis sp. nov., isolated from wilted pepper plants (Capsicum annuum).</title>
        <authorList>
            <person name="Qiu M."/>
            <person name="Li Y."/>
            <person name="Liu Q."/>
            <person name="Zhang X."/>
            <person name="Huang Y."/>
            <person name="Guo R."/>
            <person name="Hu M."/>
            <person name="Zhou J."/>
            <person name="Zhou X."/>
        </authorList>
    </citation>
    <scope>NUCLEOTIDE SEQUENCE [LARGE SCALE GENOMIC DNA]</scope>
    <source>
        <strain evidence="3 4">MH1</strain>
    </source>
</reference>
<evidence type="ECO:0000313" key="3">
    <source>
        <dbReference type="EMBL" id="MEA5666602.1"/>
    </source>
</evidence>
<dbReference type="Gene3D" id="1.10.10.10">
    <property type="entry name" value="Winged helix-like DNA-binding domain superfamily/Winged helix DNA-binding domain"/>
    <property type="match status" value="1"/>
</dbReference>
<dbReference type="SUPFAM" id="SSF46785">
    <property type="entry name" value="Winged helix' DNA-binding domain"/>
    <property type="match status" value="1"/>
</dbReference>
<dbReference type="InterPro" id="IPR036390">
    <property type="entry name" value="WH_DNA-bd_sf"/>
</dbReference>
<name>A0ABU5V0V5_9GAMM</name>
<evidence type="ECO:0000313" key="4">
    <source>
        <dbReference type="Proteomes" id="UP001301653"/>
    </source>
</evidence>
<dbReference type="SMART" id="SM00347">
    <property type="entry name" value="HTH_MARR"/>
    <property type="match status" value="1"/>
</dbReference>